<evidence type="ECO:0000313" key="3">
    <source>
        <dbReference type="Proteomes" id="UP000230008"/>
    </source>
</evidence>
<dbReference type="AlphaFoldDB" id="A0A2D3T4D5"/>
<reference evidence="3" key="2">
    <citation type="submission" date="2017-11" db="EMBL/GenBank/DDBJ databases">
        <title>PacBio sequencing of new strain of the secondary endosymbiont Candidatus Hamiltonella defensa.</title>
        <authorList>
            <person name="Strand M.R."/>
            <person name="Oliver K."/>
        </authorList>
    </citation>
    <scope>NUCLEOTIDE SEQUENCE [LARGE SCALE GENOMIC DNA]</scope>
    <source>
        <strain evidence="3">A2C</strain>
    </source>
</reference>
<proteinExistence type="predicted"/>
<feature type="coiled-coil region" evidence="1">
    <location>
        <begin position="422"/>
        <end position="484"/>
    </location>
</feature>
<accession>A0A2D3T4D5</accession>
<feature type="coiled-coil region" evidence="1">
    <location>
        <begin position="172"/>
        <end position="206"/>
    </location>
</feature>
<keyword evidence="1" id="KW-0175">Coiled coil</keyword>
<reference evidence="3" key="1">
    <citation type="submission" date="2016-10" db="EMBL/GenBank/DDBJ databases">
        <authorList>
            <person name="Chevignon G."/>
        </authorList>
    </citation>
    <scope>NUCLEOTIDE SEQUENCE [LARGE SCALE GENOMIC DNA]</scope>
    <source>
        <strain evidence="3">A2C</strain>
    </source>
</reference>
<dbReference type="RefSeq" id="WP_234811019.1">
    <property type="nucleotide sequence ID" value="NZ_CAWNMT010000001.1"/>
</dbReference>
<dbReference type="EMBL" id="CP017606">
    <property type="protein sequence ID" value="ATW30647.1"/>
    <property type="molecule type" value="Genomic_DNA"/>
</dbReference>
<organism evidence="2 3">
    <name type="scientific">Candidatus Williamhamiltonella defendens</name>
    <dbReference type="NCBI Taxonomy" id="138072"/>
    <lineage>
        <taxon>Bacteria</taxon>
        <taxon>Pseudomonadati</taxon>
        <taxon>Pseudomonadota</taxon>
        <taxon>Gammaproteobacteria</taxon>
        <taxon>Enterobacterales</taxon>
        <taxon>Enterobacteriaceae</taxon>
        <taxon>aphid secondary symbionts</taxon>
        <taxon>Candidatus Williamhamiltonella</taxon>
    </lineage>
</organism>
<name>A0A2D3T4D5_9ENTR</name>
<gene>
    <name evidence="2" type="ORF">BJP41_02380</name>
</gene>
<evidence type="ECO:0000313" key="2">
    <source>
        <dbReference type="EMBL" id="ATW30647.1"/>
    </source>
</evidence>
<evidence type="ECO:0000256" key="1">
    <source>
        <dbReference type="SAM" id="Coils"/>
    </source>
</evidence>
<dbReference type="Proteomes" id="UP000230008">
    <property type="component" value="Chromosome"/>
</dbReference>
<feature type="coiled-coil region" evidence="1">
    <location>
        <begin position="326"/>
        <end position="376"/>
    </location>
</feature>
<protein>
    <submittedName>
        <fullName evidence="2">Uncharacterized protein</fullName>
    </submittedName>
</protein>
<sequence>MQNLTQIYSSPSYKPIIFTKNVVNSNLVQELKNINNENNSEIPDFSNIKASLNFIIGGKYQIEKDTNLTINPDDFGFNEEGGDGYIKFTLSKSDTSNNKETSTTGLVYFEKKQGNEVECHLAIDDKRSLNKESSLIDFFKNVFKKIFGDKTKIQLIDQKKELVEEKISNFFKNKMQDELEKNEKQLESIITKLTAENNNLKKFKENELESKEKLNTLISALKVERAELAEGVKFYQKFFDKNKILRKNRATIQADSNKELSKLSQKMNFLFEQFNNLKKSQEKTASSAVQSLIEKLSSNEILSDLAIQEKLDFASSICMRAIKKECSYILNEIKNITNQLAELNNNQKPIDQTTNLLNLKANLNILSAQVKEHSDNTEKHIIPLLKEKIQLNIKNAILLKELSSQVLNMGNVAADVDGMSSIKKLTAENEDLKTENKILLESQKSTETVAYTFMHENQILNNIIKNLDSQIEILRERNKKLIQEITTIIGNEDIQEVNEIVKCWRKSRE</sequence>